<feature type="binding site" evidence="9">
    <location>
        <position position="89"/>
    </location>
    <ligand>
        <name>Mg(2+)</name>
        <dbReference type="ChEBI" id="CHEBI:18420"/>
        <label>1</label>
        <note>catalytic</note>
    </ligand>
</feature>
<gene>
    <name evidence="10" type="ORF">EBT44_00300</name>
</gene>
<comment type="catalytic activity">
    <reaction evidence="1">
        <text>a myo-inositol phosphate + H2O = myo-inositol + phosphate</text>
        <dbReference type="Rhea" id="RHEA:24056"/>
        <dbReference type="ChEBI" id="CHEBI:15377"/>
        <dbReference type="ChEBI" id="CHEBI:17268"/>
        <dbReference type="ChEBI" id="CHEBI:43474"/>
        <dbReference type="ChEBI" id="CHEBI:84139"/>
        <dbReference type="EC" id="3.1.3.25"/>
    </reaction>
</comment>
<evidence type="ECO:0000256" key="6">
    <source>
        <dbReference type="ARBA" id="ARBA00022723"/>
    </source>
</evidence>
<dbReference type="InterPro" id="IPR051090">
    <property type="entry name" value="Inositol_monoP_superfamily"/>
</dbReference>
<feature type="binding site" evidence="9">
    <location>
        <position position="226"/>
    </location>
    <ligand>
        <name>Mg(2+)</name>
        <dbReference type="ChEBI" id="CHEBI:18420"/>
        <label>1</label>
        <note>catalytic</note>
    </ligand>
</feature>
<dbReference type="AlphaFoldDB" id="A0A965GBJ7"/>
<dbReference type="InterPro" id="IPR020583">
    <property type="entry name" value="Inositol_monoP_metal-BS"/>
</dbReference>
<accession>A0A965GBJ7</accession>
<keyword evidence="8 9" id="KW-0460">Magnesium</keyword>
<proteinExistence type="inferred from homology"/>
<feature type="binding site" evidence="9">
    <location>
        <position position="92"/>
    </location>
    <ligand>
        <name>Mg(2+)</name>
        <dbReference type="ChEBI" id="CHEBI:18420"/>
        <label>1</label>
        <note>catalytic</note>
    </ligand>
</feature>
<keyword evidence="6 9" id="KW-0479">Metal-binding</keyword>
<dbReference type="PANTHER" id="PTHR43200:SF6">
    <property type="entry name" value="3'(2'),5'-BISPHOSPHATE NUCLEOTIDASE"/>
    <property type="match status" value="1"/>
</dbReference>
<evidence type="ECO:0000256" key="3">
    <source>
        <dbReference type="ARBA" id="ARBA00009759"/>
    </source>
</evidence>
<dbReference type="EMBL" id="RFXN01000002">
    <property type="protein sequence ID" value="NBR93302.1"/>
    <property type="molecule type" value="Genomic_DNA"/>
</dbReference>
<keyword evidence="7" id="KW-0378">Hydrolase</keyword>
<evidence type="ECO:0000256" key="1">
    <source>
        <dbReference type="ARBA" id="ARBA00001033"/>
    </source>
</evidence>
<dbReference type="Gene3D" id="3.40.190.80">
    <property type="match status" value="1"/>
</dbReference>
<evidence type="ECO:0000256" key="9">
    <source>
        <dbReference type="PIRSR" id="PIRSR600760-2"/>
    </source>
</evidence>
<evidence type="ECO:0000256" key="7">
    <source>
        <dbReference type="ARBA" id="ARBA00022801"/>
    </source>
</evidence>
<dbReference type="GO" id="GO:0046872">
    <property type="term" value="F:metal ion binding"/>
    <property type="evidence" value="ECO:0007669"/>
    <property type="project" value="UniProtKB-KW"/>
</dbReference>
<evidence type="ECO:0000313" key="10">
    <source>
        <dbReference type="EMBL" id="NBR93302.1"/>
    </source>
</evidence>
<dbReference type="InterPro" id="IPR000760">
    <property type="entry name" value="Inositol_monophosphatase-like"/>
</dbReference>
<dbReference type="SUPFAM" id="SSF56655">
    <property type="entry name" value="Carbohydrate phosphatase"/>
    <property type="match status" value="1"/>
</dbReference>
<evidence type="ECO:0000256" key="5">
    <source>
        <dbReference type="ARBA" id="ARBA00019784"/>
    </source>
</evidence>
<dbReference type="Pfam" id="PF00459">
    <property type="entry name" value="Inositol_P"/>
    <property type="match status" value="1"/>
</dbReference>
<sequence>MSNSTGADLATDLKLALELANRADAISRERFLAIDLYVETKPDLTPVSDADKAIEREIREILAKHRPNDEIVGEEFGSGNKSGRYWVIDPIDGTKNFVRGVPVWATLIALMEGDEVLVGVVSAPALFRRWYASKGGGAYLAVNDENARKLGVSSVTQLSDASLSISTFASPNTGNRNDGWGDLHQGLLALAEKVWRTRGYGDFWSHLLVAEGAVDCALEPRLALWDMAPLAIIVSEAGGRFSDFRGADGPNGGNGVSTNGLLHDAVLAHFPAK</sequence>
<dbReference type="GO" id="GO:0000105">
    <property type="term" value="P:L-histidine biosynthetic process"/>
    <property type="evidence" value="ECO:0007669"/>
    <property type="project" value="TreeGrafter"/>
</dbReference>
<evidence type="ECO:0000256" key="2">
    <source>
        <dbReference type="ARBA" id="ARBA00001946"/>
    </source>
</evidence>
<reference evidence="10" key="1">
    <citation type="submission" date="2018-10" db="EMBL/GenBank/DDBJ databases">
        <title>Iterative Subtractive Binning of Freshwater Chronoseries Metagenomes Recovers Nearly Complete Genomes from over Four Hundred Novel Species.</title>
        <authorList>
            <person name="Rodriguez-R L.M."/>
            <person name="Tsementzi D."/>
            <person name="Luo C."/>
            <person name="Konstantinidis K.T."/>
        </authorList>
    </citation>
    <scope>NUCLEOTIDE SEQUENCE</scope>
    <source>
        <strain evidence="10">WB5_2A_028</strain>
    </source>
</reference>
<dbReference type="Gene3D" id="3.30.540.10">
    <property type="entry name" value="Fructose-1,6-Bisphosphatase, subunit A, domain 1"/>
    <property type="match status" value="1"/>
</dbReference>
<comment type="caution">
    <text evidence="10">The sequence shown here is derived from an EMBL/GenBank/DDBJ whole genome shotgun (WGS) entry which is preliminary data.</text>
</comment>
<feature type="binding site" evidence="9">
    <location>
        <position position="91"/>
    </location>
    <ligand>
        <name>Mg(2+)</name>
        <dbReference type="ChEBI" id="CHEBI:18420"/>
        <label>1</label>
        <note>catalytic</note>
    </ligand>
</feature>
<dbReference type="FunFam" id="3.30.540.10:FF:000003">
    <property type="entry name" value="Inositol-1-monophosphatase"/>
    <property type="match status" value="1"/>
</dbReference>
<dbReference type="PROSITE" id="PS00629">
    <property type="entry name" value="IMP_1"/>
    <property type="match status" value="1"/>
</dbReference>
<dbReference type="GO" id="GO:0052834">
    <property type="term" value="F:inositol monophosphate phosphatase activity"/>
    <property type="evidence" value="ECO:0007669"/>
    <property type="project" value="UniProtKB-EC"/>
</dbReference>
<evidence type="ECO:0000256" key="4">
    <source>
        <dbReference type="ARBA" id="ARBA00013106"/>
    </source>
</evidence>
<dbReference type="EC" id="3.1.3.25" evidence="4"/>
<comment type="similarity">
    <text evidence="3">Belongs to the inositol monophosphatase superfamily.</text>
</comment>
<feature type="binding site" evidence="9">
    <location>
        <position position="74"/>
    </location>
    <ligand>
        <name>Mg(2+)</name>
        <dbReference type="ChEBI" id="CHEBI:18420"/>
        <label>1</label>
        <note>catalytic</note>
    </ligand>
</feature>
<comment type="cofactor">
    <cofactor evidence="2 9">
        <name>Mg(2+)</name>
        <dbReference type="ChEBI" id="CHEBI:18420"/>
    </cofactor>
</comment>
<dbReference type="PANTHER" id="PTHR43200">
    <property type="entry name" value="PHOSPHATASE"/>
    <property type="match status" value="1"/>
</dbReference>
<dbReference type="Proteomes" id="UP000740727">
    <property type="component" value="Unassembled WGS sequence"/>
</dbReference>
<evidence type="ECO:0000313" key="11">
    <source>
        <dbReference type="Proteomes" id="UP000740727"/>
    </source>
</evidence>
<organism evidence="10 11">
    <name type="scientific">Candidatus Fonsibacter lacus</name>
    <dbReference type="NCBI Taxonomy" id="2576439"/>
    <lineage>
        <taxon>Bacteria</taxon>
        <taxon>Pseudomonadati</taxon>
        <taxon>Pseudomonadota</taxon>
        <taxon>Alphaproteobacteria</taxon>
        <taxon>Candidatus Pelagibacterales</taxon>
        <taxon>Candidatus Pelagibacterales incertae sedis</taxon>
        <taxon>Candidatus Fonsibacter</taxon>
    </lineage>
</organism>
<evidence type="ECO:0000256" key="8">
    <source>
        <dbReference type="ARBA" id="ARBA00022842"/>
    </source>
</evidence>
<dbReference type="PRINTS" id="PR00377">
    <property type="entry name" value="IMPHPHTASES"/>
</dbReference>
<name>A0A965GBJ7_9PROT</name>
<protein>
    <recommendedName>
        <fullName evidence="5">Inositol-1-monophosphatase</fullName>
        <ecNumber evidence="4">3.1.3.25</ecNumber>
    </recommendedName>
</protein>